<comment type="caution">
    <text evidence="1">The sequence shown here is derived from an EMBL/GenBank/DDBJ whole genome shotgun (WGS) entry which is preliminary data.</text>
</comment>
<reference evidence="1 2" key="1">
    <citation type="journal article" date="2024" name="J Genomics">
        <title>Draft genome sequencing and assembly of Favolaschia claudopus CIRM-BRFM 2984 isolated from oak limbs.</title>
        <authorList>
            <person name="Navarro D."/>
            <person name="Drula E."/>
            <person name="Chaduli D."/>
            <person name="Cazenave R."/>
            <person name="Ahrendt S."/>
            <person name="Wang J."/>
            <person name="Lipzen A."/>
            <person name="Daum C."/>
            <person name="Barry K."/>
            <person name="Grigoriev I.V."/>
            <person name="Favel A."/>
            <person name="Rosso M.N."/>
            <person name="Martin F."/>
        </authorList>
    </citation>
    <scope>NUCLEOTIDE SEQUENCE [LARGE SCALE GENOMIC DNA]</scope>
    <source>
        <strain evidence="1 2">CIRM-BRFM 2984</strain>
    </source>
</reference>
<evidence type="ECO:0000313" key="1">
    <source>
        <dbReference type="EMBL" id="KAK7001333.1"/>
    </source>
</evidence>
<gene>
    <name evidence="1" type="ORF">R3P38DRAFT_2385258</name>
</gene>
<evidence type="ECO:0008006" key="3">
    <source>
        <dbReference type="Google" id="ProtNLM"/>
    </source>
</evidence>
<dbReference type="EMBL" id="JAWWNJ010000083">
    <property type="protein sequence ID" value="KAK7001333.1"/>
    <property type="molecule type" value="Genomic_DNA"/>
</dbReference>
<name>A0AAW0A6X9_9AGAR</name>
<evidence type="ECO:0000313" key="2">
    <source>
        <dbReference type="Proteomes" id="UP001362999"/>
    </source>
</evidence>
<sequence length="75" mass="8343">LNAQKALISYPRCLHTDLLENIFLACLPAGGISVIRRNSVMSAHVAPLLLCRICSAWRKAAMSMRRPWASLRIPV</sequence>
<organism evidence="1 2">
    <name type="scientific">Favolaschia claudopus</name>
    <dbReference type="NCBI Taxonomy" id="2862362"/>
    <lineage>
        <taxon>Eukaryota</taxon>
        <taxon>Fungi</taxon>
        <taxon>Dikarya</taxon>
        <taxon>Basidiomycota</taxon>
        <taxon>Agaricomycotina</taxon>
        <taxon>Agaricomycetes</taxon>
        <taxon>Agaricomycetidae</taxon>
        <taxon>Agaricales</taxon>
        <taxon>Marasmiineae</taxon>
        <taxon>Mycenaceae</taxon>
        <taxon>Favolaschia</taxon>
    </lineage>
</organism>
<keyword evidence="2" id="KW-1185">Reference proteome</keyword>
<proteinExistence type="predicted"/>
<feature type="non-terminal residue" evidence="1">
    <location>
        <position position="75"/>
    </location>
</feature>
<dbReference type="AlphaFoldDB" id="A0AAW0A6X9"/>
<accession>A0AAW0A6X9</accession>
<protein>
    <recommendedName>
        <fullName evidence="3">F-box domain-containing protein</fullName>
    </recommendedName>
</protein>
<dbReference type="Proteomes" id="UP001362999">
    <property type="component" value="Unassembled WGS sequence"/>
</dbReference>
<feature type="non-terminal residue" evidence="1">
    <location>
        <position position="1"/>
    </location>
</feature>